<dbReference type="SMART" id="SM00283">
    <property type="entry name" value="MA"/>
    <property type="match status" value="1"/>
</dbReference>
<keyword evidence="1 3" id="KW-0807">Transducer</keyword>
<evidence type="ECO:0000259" key="5">
    <source>
        <dbReference type="PROSITE" id="PS50111"/>
    </source>
</evidence>
<feature type="region of interest" description="Disordered" evidence="4">
    <location>
        <begin position="19"/>
        <end position="42"/>
    </location>
</feature>
<dbReference type="PRINTS" id="PR00260">
    <property type="entry name" value="CHEMTRNSDUCR"/>
</dbReference>
<dbReference type="PANTHER" id="PTHR32089:SF112">
    <property type="entry name" value="LYSOZYME-LIKE PROTEIN-RELATED"/>
    <property type="match status" value="1"/>
</dbReference>
<dbReference type="InterPro" id="IPR035965">
    <property type="entry name" value="PAS-like_dom_sf"/>
</dbReference>
<dbReference type="InterPro" id="IPR004090">
    <property type="entry name" value="Chemotax_Me-accpt_rcpt"/>
</dbReference>
<protein>
    <submittedName>
        <fullName evidence="7">Methyl-accepting chemotaxis protein</fullName>
    </submittedName>
</protein>
<dbReference type="Pfam" id="PF00015">
    <property type="entry name" value="MCPsignal"/>
    <property type="match status" value="1"/>
</dbReference>
<comment type="similarity">
    <text evidence="2">Belongs to the methyl-accepting chemotaxis (MCP) protein family.</text>
</comment>
<dbReference type="PROSITE" id="PS50112">
    <property type="entry name" value="PAS"/>
    <property type="match status" value="1"/>
</dbReference>
<dbReference type="SUPFAM" id="SSF58104">
    <property type="entry name" value="Methyl-accepting chemotaxis protein (MCP) signaling domain"/>
    <property type="match status" value="1"/>
</dbReference>
<dbReference type="InterPro" id="IPR013656">
    <property type="entry name" value="PAS_4"/>
</dbReference>
<dbReference type="PANTHER" id="PTHR32089">
    <property type="entry name" value="METHYL-ACCEPTING CHEMOTAXIS PROTEIN MCPB"/>
    <property type="match status" value="1"/>
</dbReference>
<evidence type="ECO:0000256" key="4">
    <source>
        <dbReference type="SAM" id="MobiDB-lite"/>
    </source>
</evidence>
<dbReference type="EMBL" id="JAKRVX010000001">
    <property type="protein sequence ID" value="MCL9815512.1"/>
    <property type="molecule type" value="Genomic_DNA"/>
</dbReference>
<dbReference type="RefSeq" id="WP_250582316.1">
    <property type="nucleotide sequence ID" value="NZ_JAKRVX010000001.1"/>
</dbReference>
<evidence type="ECO:0000313" key="8">
    <source>
        <dbReference type="Proteomes" id="UP001203207"/>
    </source>
</evidence>
<feature type="domain" description="Methyl-accepting transducer" evidence="5">
    <location>
        <begin position="252"/>
        <end position="488"/>
    </location>
</feature>
<dbReference type="CDD" id="cd00130">
    <property type="entry name" value="PAS"/>
    <property type="match status" value="1"/>
</dbReference>
<feature type="domain" description="PAS" evidence="6">
    <location>
        <begin position="54"/>
        <end position="109"/>
    </location>
</feature>
<name>A0AAE3FTT4_9EURY</name>
<dbReference type="NCBIfam" id="TIGR00229">
    <property type="entry name" value="sensory_box"/>
    <property type="match status" value="1"/>
</dbReference>
<sequence length="529" mass="56810">MLGSVSRLLRRLYSKPIKTDGGVVSANSTSGPETPPTGTKNEIEEPLQAGSAVRQDSASVNFDGVGVPIFTLNPDGSIESWNDELAELTGVTSAEAIGHEHASEMFYPDGRRSETLADKVLTAPKTAAEEYELDVENETQYRYADTSTIPDRHGVEKHIRFTATPIFEDDKLVRVIEVVNDRTEEVEQRRATEALVDELGTVLEAVDDGDLSVRATRTDAFDAVDSGLLDVVDDLNSSLDNIEKLTSDVEVQTDEIEEGVEETTRAATSIAQAVDEQHELLSEGVSEMQTFSATMEEVASTAEEVDTAADQASLAAQEGVDASVDARQTMKEVVDIGDDLVDTVGTLGEQMDDIRKVVEIISDVAEQTNLLALNANIEAARAGSEGDGFAVVANEVKNLSDETQKHTERITNDIDDLAARMEEAYQATDESQQHIGTANEQIGEVLDSFDDIAAASEQVADGISQVSRATTDQAATVEELTVTLESVQDQSEETEAAATQIVAATDQQAAAVEQLSARVRALRGGQSLQ</sequence>
<accession>A0AAE3FTT4</accession>
<dbReference type="AlphaFoldDB" id="A0AAE3FTT4"/>
<dbReference type="Pfam" id="PF08448">
    <property type="entry name" value="PAS_4"/>
    <property type="match status" value="1"/>
</dbReference>
<feature type="compositionally biased region" description="Low complexity" evidence="4">
    <location>
        <begin position="28"/>
        <end position="39"/>
    </location>
</feature>
<evidence type="ECO:0000313" key="7">
    <source>
        <dbReference type="EMBL" id="MCL9815512.1"/>
    </source>
</evidence>
<gene>
    <name evidence="7" type="ORF">AArcSt2_00990</name>
</gene>
<evidence type="ECO:0000256" key="3">
    <source>
        <dbReference type="PROSITE-ProRule" id="PRU00284"/>
    </source>
</evidence>
<dbReference type="GO" id="GO:0007165">
    <property type="term" value="P:signal transduction"/>
    <property type="evidence" value="ECO:0007669"/>
    <property type="project" value="UniProtKB-KW"/>
</dbReference>
<comment type="caution">
    <text evidence="7">The sequence shown here is derived from an EMBL/GenBank/DDBJ whole genome shotgun (WGS) entry which is preliminary data.</text>
</comment>
<keyword evidence="8" id="KW-1185">Reference proteome</keyword>
<dbReference type="Gene3D" id="1.10.287.950">
    <property type="entry name" value="Methyl-accepting chemotaxis protein"/>
    <property type="match status" value="1"/>
</dbReference>
<dbReference type="GO" id="GO:0016020">
    <property type="term" value="C:membrane"/>
    <property type="evidence" value="ECO:0007669"/>
    <property type="project" value="InterPro"/>
</dbReference>
<proteinExistence type="inferred from homology"/>
<reference evidence="7" key="2">
    <citation type="submission" date="2022-02" db="EMBL/GenBank/DDBJ databases">
        <authorList>
            <person name="Elcheninov A.G."/>
            <person name="Sorokin D.Y."/>
            <person name="Kublanov I.V."/>
        </authorList>
    </citation>
    <scope>NUCLEOTIDE SEQUENCE</scope>
    <source>
        <strain evidence="7">AArc-St2</strain>
    </source>
</reference>
<organism evidence="7 8">
    <name type="scientific">Natronocalculus amylovorans</name>
    <dbReference type="NCBI Taxonomy" id="2917812"/>
    <lineage>
        <taxon>Archaea</taxon>
        <taxon>Methanobacteriati</taxon>
        <taxon>Methanobacteriota</taxon>
        <taxon>Stenosarchaea group</taxon>
        <taxon>Halobacteria</taxon>
        <taxon>Halobacteriales</taxon>
        <taxon>Haloferacaceae</taxon>
        <taxon>Natronocalculus</taxon>
    </lineage>
</organism>
<dbReference type="Proteomes" id="UP001203207">
    <property type="component" value="Unassembled WGS sequence"/>
</dbReference>
<dbReference type="GO" id="GO:0006935">
    <property type="term" value="P:chemotaxis"/>
    <property type="evidence" value="ECO:0007669"/>
    <property type="project" value="InterPro"/>
</dbReference>
<reference evidence="7" key="1">
    <citation type="journal article" date="2022" name="Syst. Appl. Microbiol.">
        <title>Natronocalculus amylovorans gen. nov., sp. nov., and Natranaeroarchaeum aerophilus sp. nov., dominant culturable amylolytic natronoarchaea from hypersaline soda lakes in southwestern Siberia.</title>
        <authorList>
            <person name="Sorokin D.Y."/>
            <person name="Elcheninov A.G."/>
            <person name="Khizhniak T.V."/>
            <person name="Koenen M."/>
            <person name="Bale N.J."/>
            <person name="Damste J.S.S."/>
            <person name="Kublanov I.V."/>
        </authorList>
    </citation>
    <scope>NUCLEOTIDE SEQUENCE</scope>
    <source>
        <strain evidence="7">AArc-St2</strain>
    </source>
</reference>
<evidence type="ECO:0000256" key="2">
    <source>
        <dbReference type="ARBA" id="ARBA00029447"/>
    </source>
</evidence>
<dbReference type="SUPFAM" id="SSF55785">
    <property type="entry name" value="PYP-like sensor domain (PAS domain)"/>
    <property type="match status" value="1"/>
</dbReference>
<dbReference type="Gene3D" id="3.30.450.20">
    <property type="entry name" value="PAS domain"/>
    <property type="match status" value="1"/>
</dbReference>
<evidence type="ECO:0000256" key="1">
    <source>
        <dbReference type="ARBA" id="ARBA00023224"/>
    </source>
</evidence>
<dbReference type="InterPro" id="IPR000014">
    <property type="entry name" value="PAS"/>
</dbReference>
<dbReference type="GO" id="GO:0004888">
    <property type="term" value="F:transmembrane signaling receptor activity"/>
    <property type="evidence" value="ECO:0007669"/>
    <property type="project" value="InterPro"/>
</dbReference>
<dbReference type="PROSITE" id="PS50111">
    <property type="entry name" value="CHEMOTAXIS_TRANSDUC_2"/>
    <property type="match status" value="1"/>
</dbReference>
<dbReference type="InterPro" id="IPR004089">
    <property type="entry name" value="MCPsignal_dom"/>
</dbReference>
<evidence type="ECO:0000259" key="6">
    <source>
        <dbReference type="PROSITE" id="PS50112"/>
    </source>
</evidence>